<comment type="subcellular location">
    <subcellularLocation>
        <location evidence="1">Membrane</location>
    </subcellularLocation>
</comment>
<feature type="coiled-coil region" evidence="6">
    <location>
        <begin position="310"/>
        <end position="337"/>
    </location>
</feature>
<proteinExistence type="inferred from homology"/>
<gene>
    <name evidence="9" type="ORF">Cgig2_007299</name>
</gene>
<keyword evidence="4 8" id="KW-1133">Transmembrane helix</keyword>
<comment type="caution">
    <text evidence="9">The sequence shown here is derived from an EMBL/GenBank/DDBJ whole genome shotgun (WGS) entry which is preliminary data.</text>
</comment>
<dbReference type="AlphaFoldDB" id="A0A9Q1QSB8"/>
<protein>
    <submittedName>
        <fullName evidence="9">Uncharacterized protein</fullName>
    </submittedName>
</protein>
<comment type="similarity">
    <text evidence="2">Belongs to the UPF0496 family.</text>
</comment>
<reference evidence="9" key="1">
    <citation type="submission" date="2022-04" db="EMBL/GenBank/DDBJ databases">
        <title>Carnegiea gigantea Genome sequencing and assembly v2.</title>
        <authorList>
            <person name="Copetti D."/>
            <person name="Sanderson M.J."/>
            <person name="Burquez A."/>
            <person name="Wojciechowski M.F."/>
        </authorList>
    </citation>
    <scope>NUCLEOTIDE SEQUENCE</scope>
    <source>
        <strain evidence="9">SGP5-SGP5p</strain>
        <tissue evidence="9">Aerial part</tissue>
    </source>
</reference>
<evidence type="ECO:0000256" key="1">
    <source>
        <dbReference type="ARBA" id="ARBA00004370"/>
    </source>
</evidence>
<dbReference type="PANTHER" id="PTHR31113">
    <property type="entry name" value="UPF0496 PROTEIN 3-RELATED"/>
    <property type="match status" value="1"/>
</dbReference>
<feature type="transmembrane region" description="Helical" evidence="8">
    <location>
        <begin position="232"/>
        <end position="254"/>
    </location>
</feature>
<dbReference type="OrthoDB" id="679959at2759"/>
<sequence>MGIKLSKKPTPAPSIEPETNTQMNENDNLSSYVQACQLDPDVQVFDSHLHERTFHVINSLAGDGDEGFEVRSLSLDSLRQVAGCLIDMNQEVVKVILECKKDIWNNQDLFALVQDYFEYSIHTLDFFTALDKCLKRARERQLIIQVALLQFEEEIRNNGRMNGDVGGGMTDRYGNVLQELRNFKEAGDPFTEEFFSMFQSVYKQQVQMFEKLLLRKQKLDKKLRQVKAYRKVSNMIFAAAFIAVIICSVVAAAISAPPVVSALAAAASAPMGGIGRWMNSLWKKYESELKTQRELISSMEVGTYITIKDLDNIRILVDKLEIHVDSLLENAEFALTEEGAMTTVLEEIKKKQTEFMEAIDVLGEHGNKYSRDIRRARTQSRLCREIKDFPLCVEELSIHVLVWTMDHGVRSGDKSGVP</sequence>
<dbReference type="EMBL" id="JAKOGI010000007">
    <property type="protein sequence ID" value="KAJ8451816.1"/>
    <property type="molecule type" value="Genomic_DNA"/>
</dbReference>
<evidence type="ECO:0000313" key="9">
    <source>
        <dbReference type="EMBL" id="KAJ8451816.1"/>
    </source>
</evidence>
<evidence type="ECO:0000313" key="10">
    <source>
        <dbReference type="Proteomes" id="UP001153076"/>
    </source>
</evidence>
<organism evidence="9 10">
    <name type="scientific">Carnegiea gigantea</name>
    <dbReference type="NCBI Taxonomy" id="171969"/>
    <lineage>
        <taxon>Eukaryota</taxon>
        <taxon>Viridiplantae</taxon>
        <taxon>Streptophyta</taxon>
        <taxon>Embryophyta</taxon>
        <taxon>Tracheophyta</taxon>
        <taxon>Spermatophyta</taxon>
        <taxon>Magnoliopsida</taxon>
        <taxon>eudicotyledons</taxon>
        <taxon>Gunneridae</taxon>
        <taxon>Pentapetalae</taxon>
        <taxon>Caryophyllales</taxon>
        <taxon>Cactineae</taxon>
        <taxon>Cactaceae</taxon>
        <taxon>Cactoideae</taxon>
        <taxon>Echinocereeae</taxon>
        <taxon>Carnegiea</taxon>
    </lineage>
</organism>
<keyword evidence="6" id="KW-0175">Coiled coil</keyword>
<keyword evidence="3 8" id="KW-0812">Transmembrane</keyword>
<keyword evidence="5 8" id="KW-0472">Membrane</keyword>
<feature type="region of interest" description="Disordered" evidence="7">
    <location>
        <begin position="1"/>
        <end position="24"/>
    </location>
</feature>
<evidence type="ECO:0000256" key="5">
    <source>
        <dbReference type="ARBA" id="ARBA00023136"/>
    </source>
</evidence>
<dbReference type="Proteomes" id="UP001153076">
    <property type="component" value="Unassembled WGS sequence"/>
</dbReference>
<evidence type="ECO:0000256" key="4">
    <source>
        <dbReference type="ARBA" id="ARBA00022989"/>
    </source>
</evidence>
<dbReference type="InterPro" id="IPR007749">
    <property type="entry name" value="DUF677"/>
</dbReference>
<name>A0A9Q1QSB8_9CARY</name>
<evidence type="ECO:0000256" key="6">
    <source>
        <dbReference type="SAM" id="Coils"/>
    </source>
</evidence>
<evidence type="ECO:0000256" key="8">
    <source>
        <dbReference type="SAM" id="Phobius"/>
    </source>
</evidence>
<accession>A0A9Q1QSB8</accession>
<evidence type="ECO:0000256" key="2">
    <source>
        <dbReference type="ARBA" id="ARBA00009074"/>
    </source>
</evidence>
<evidence type="ECO:0000256" key="7">
    <source>
        <dbReference type="SAM" id="MobiDB-lite"/>
    </source>
</evidence>
<evidence type="ECO:0000256" key="3">
    <source>
        <dbReference type="ARBA" id="ARBA00022692"/>
    </source>
</evidence>
<keyword evidence="10" id="KW-1185">Reference proteome</keyword>
<dbReference type="PANTHER" id="PTHR31113:SF3">
    <property type="entry name" value="UPF0496 PROTEIN 1"/>
    <property type="match status" value="1"/>
</dbReference>
<dbReference type="Pfam" id="PF05055">
    <property type="entry name" value="DUF677"/>
    <property type="match status" value="1"/>
</dbReference>
<dbReference type="GO" id="GO:0016020">
    <property type="term" value="C:membrane"/>
    <property type="evidence" value="ECO:0007669"/>
    <property type="project" value="UniProtKB-SubCell"/>
</dbReference>